<dbReference type="Gene3D" id="3.20.20.210">
    <property type="match status" value="1"/>
</dbReference>
<evidence type="ECO:0000259" key="1">
    <source>
        <dbReference type="Pfam" id="PF01208"/>
    </source>
</evidence>
<accession>A0A7S7NRC2</accession>
<dbReference type="KEGG" id="pfer:IRI77_37320"/>
<protein>
    <recommendedName>
        <fullName evidence="1">Uroporphyrinogen decarboxylase (URO-D) domain-containing protein</fullName>
    </recommendedName>
</protein>
<evidence type="ECO:0000313" key="3">
    <source>
        <dbReference type="Proteomes" id="UP000593892"/>
    </source>
</evidence>
<keyword evidence="3" id="KW-1185">Reference proteome</keyword>
<name>A0A7S7NRC2_PALFE</name>
<sequence>MQRALHREPVDRLPTQSNYTKVMARTLAGHFQTDEASLAERLDNHLLRVDISHTRSINDDGSIEFDWWGAGWDTRTEGYWHSFAPLHEALDLDAFRWPDPTQQSLLDAAARTIQRFGGEQFIAPNLGMCLFERAWSLRGFDAFLMDMIDRTEWVEDLLDRITAIQCVLAKRFVAAGVHGGYFGDDYGAQRSMLFSPRMWRKLFKPRLAQMFAVFTDAGLPVILHSDGDIRAILPDLIEIGLTTLNPVQPEVLDHVWLYREYGAKLSFYGGVSTQGVLPNGTPEEVQAATLACARNLAPDGTGLILGASHRMQSDIPTVNVEAMLNALNTAVR</sequence>
<dbReference type="InterPro" id="IPR038071">
    <property type="entry name" value="UROD/MetE-like_sf"/>
</dbReference>
<dbReference type="EMBL" id="CP063849">
    <property type="protein sequence ID" value="QOY88333.1"/>
    <property type="molecule type" value="Genomic_DNA"/>
</dbReference>
<dbReference type="PANTHER" id="PTHR47099">
    <property type="entry name" value="METHYLCOBAMIDE:COM METHYLTRANSFERASE MTBA"/>
    <property type="match status" value="1"/>
</dbReference>
<dbReference type="InterPro" id="IPR000257">
    <property type="entry name" value="Uroporphyrinogen_deCOase"/>
</dbReference>
<feature type="domain" description="Uroporphyrinogen decarboxylase (URO-D)" evidence="1">
    <location>
        <begin position="85"/>
        <end position="328"/>
    </location>
</feature>
<organism evidence="2 3">
    <name type="scientific">Paludibaculum fermentans</name>
    <dbReference type="NCBI Taxonomy" id="1473598"/>
    <lineage>
        <taxon>Bacteria</taxon>
        <taxon>Pseudomonadati</taxon>
        <taxon>Acidobacteriota</taxon>
        <taxon>Terriglobia</taxon>
        <taxon>Bryobacterales</taxon>
        <taxon>Bryobacteraceae</taxon>
        <taxon>Paludibaculum</taxon>
    </lineage>
</organism>
<evidence type="ECO:0000313" key="2">
    <source>
        <dbReference type="EMBL" id="QOY88333.1"/>
    </source>
</evidence>
<dbReference type="InterPro" id="IPR052024">
    <property type="entry name" value="Methanogen_methyltrans"/>
</dbReference>
<gene>
    <name evidence="2" type="ORF">IRI77_37320</name>
</gene>
<dbReference type="Proteomes" id="UP000593892">
    <property type="component" value="Chromosome"/>
</dbReference>
<dbReference type="GO" id="GO:0004853">
    <property type="term" value="F:uroporphyrinogen decarboxylase activity"/>
    <property type="evidence" value="ECO:0007669"/>
    <property type="project" value="InterPro"/>
</dbReference>
<dbReference type="Pfam" id="PF01208">
    <property type="entry name" value="URO-D"/>
    <property type="match status" value="1"/>
</dbReference>
<dbReference type="PANTHER" id="PTHR47099:SF1">
    <property type="entry name" value="METHYLCOBAMIDE:COM METHYLTRANSFERASE MTBA"/>
    <property type="match status" value="1"/>
</dbReference>
<reference evidence="2 3" key="1">
    <citation type="submission" date="2020-10" db="EMBL/GenBank/DDBJ databases">
        <title>Complete genome sequence of Paludibaculum fermentans P105T, a facultatively anaerobic acidobacterium capable of dissimilatory Fe(III) reduction.</title>
        <authorList>
            <person name="Dedysh S.N."/>
            <person name="Beletsky A.V."/>
            <person name="Kulichevskaya I.S."/>
            <person name="Mardanov A.V."/>
            <person name="Ravin N.V."/>
        </authorList>
    </citation>
    <scope>NUCLEOTIDE SEQUENCE [LARGE SCALE GENOMIC DNA]</scope>
    <source>
        <strain evidence="2 3">P105</strain>
    </source>
</reference>
<dbReference type="RefSeq" id="WP_194449996.1">
    <property type="nucleotide sequence ID" value="NZ_CP063849.1"/>
</dbReference>
<proteinExistence type="predicted"/>
<dbReference type="AlphaFoldDB" id="A0A7S7NRC2"/>
<dbReference type="SUPFAM" id="SSF51726">
    <property type="entry name" value="UROD/MetE-like"/>
    <property type="match status" value="1"/>
</dbReference>
<dbReference type="GO" id="GO:0006779">
    <property type="term" value="P:porphyrin-containing compound biosynthetic process"/>
    <property type="evidence" value="ECO:0007669"/>
    <property type="project" value="InterPro"/>
</dbReference>